<name>A0A426ZEE8_ENSVE</name>
<evidence type="ECO:0000313" key="3">
    <source>
        <dbReference type="Proteomes" id="UP000287651"/>
    </source>
</evidence>
<proteinExistence type="predicted"/>
<gene>
    <name evidence="2" type="ORF">B296_00041110</name>
</gene>
<sequence>MDRGLKSMVLVNTFFYAIFHLENSHLTSSCRPTLLRGTGRPHPRLVELKAVEAQALIDDLKVQLEEASQRRALLEIEVDNYHVDLVDSREQLKEVQADRRTLEDELLKMTSTMEKLKVELPAEAIAEYKKSTSFKMGLVRTGQVLYEYGYRVALARQGPIP</sequence>
<feature type="coiled-coil region" evidence="1">
    <location>
        <begin position="50"/>
        <end position="119"/>
    </location>
</feature>
<keyword evidence="1" id="KW-0175">Coiled coil</keyword>
<accession>A0A426ZEE8</accession>
<organism evidence="2 3">
    <name type="scientific">Ensete ventricosum</name>
    <name type="common">Abyssinian banana</name>
    <name type="synonym">Musa ensete</name>
    <dbReference type="NCBI Taxonomy" id="4639"/>
    <lineage>
        <taxon>Eukaryota</taxon>
        <taxon>Viridiplantae</taxon>
        <taxon>Streptophyta</taxon>
        <taxon>Embryophyta</taxon>
        <taxon>Tracheophyta</taxon>
        <taxon>Spermatophyta</taxon>
        <taxon>Magnoliopsida</taxon>
        <taxon>Liliopsida</taxon>
        <taxon>Zingiberales</taxon>
        <taxon>Musaceae</taxon>
        <taxon>Ensete</taxon>
    </lineage>
</organism>
<evidence type="ECO:0000256" key="1">
    <source>
        <dbReference type="SAM" id="Coils"/>
    </source>
</evidence>
<dbReference type="AlphaFoldDB" id="A0A426ZEE8"/>
<comment type="caution">
    <text evidence="2">The sequence shown here is derived from an EMBL/GenBank/DDBJ whole genome shotgun (WGS) entry which is preliminary data.</text>
</comment>
<dbReference type="Proteomes" id="UP000287651">
    <property type="component" value="Unassembled WGS sequence"/>
</dbReference>
<protein>
    <submittedName>
        <fullName evidence="2">Uncharacterized protein</fullName>
    </submittedName>
</protein>
<reference evidence="2 3" key="1">
    <citation type="journal article" date="2014" name="Agronomy (Basel)">
        <title>A Draft Genome Sequence for Ensete ventricosum, the Drought-Tolerant Tree Against Hunger.</title>
        <authorList>
            <person name="Harrison J."/>
            <person name="Moore K.A."/>
            <person name="Paszkiewicz K."/>
            <person name="Jones T."/>
            <person name="Grant M."/>
            <person name="Ambacheew D."/>
            <person name="Muzemil S."/>
            <person name="Studholme D.J."/>
        </authorList>
    </citation>
    <scope>NUCLEOTIDE SEQUENCE [LARGE SCALE GENOMIC DNA]</scope>
</reference>
<dbReference type="EMBL" id="AMZH03007014">
    <property type="protein sequence ID" value="RRT62365.1"/>
    <property type="molecule type" value="Genomic_DNA"/>
</dbReference>
<dbReference type="Gene3D" id="1.20.5.1160">
    <property type="entry name" value="Vasodilator-stimulated phosphoprotein"/>
    <property type="match status" value="1"/>
</dbReference>
<evidence type="ECO:0000313" key="2">
    <source>
        <dbReference type="EMBL" id="RRT62365.1"/>
    </source>
</evidence>